<sequence>MKNYLIITLGTRDVQLRKDLIEQSGVWRTVAIEGKRELMITNGEAELVVTPNPNEAFPDYYILLPRKMGLSLYRQLPQYRTVVELPLIMPLVNKLQEENKSIDQVLLIYTDQESEHARGVIDGFHYNNDTRYFKDIAKALLQEKFAEAQISEYGITEKVTNIDFQYQHFTRTKHDLLSLPPEQIGEIFLLPQGGIDQINQAITLQLIQAFKHKVRLYQQAEKTDVTELRFTHYFLNDLNKQKIIKHLEDYDFDKALDLYLNNTWERKLCHYAHLRLSLLLDDAIKLGNEFSKKEKQIIGYELVGQISKIPFKLSRIEKLQIKLQDTIILFKVLCIQKKYNEALIKLFTIFENLFKTSIETQLSLNKELGDYYNPEKNVSGQNEKWENLLNSLDKSILPYLKQEDIWIDNPNRKAYFKIFFQLCRIGKVTSILSEKELNNFNTLIEELAGKRNGIAHRLSSVSKTEFDTIIQKLGYTTDSLFDTLDKIASTKELGLFKVIKIKLLEAQGG</sequence>
<comment type="caution">
    <text evidence="1">The sequence shown here is derived from an EMBL/GenBank/DDBJ whole genome shotgun (WGS) entry which is preliminary data.</text>
</comment>
<dbReference type="Proteomes" id="UP000557307">
    <property type="component" value="Unassembled WGS sequence"/>
</dbReference>
<organism evidence="1 2">
    <name type="scientific">Rhabdobacter roseus</name>
    <dbReference type="NCBI Taxonomy" id="1655419"/>
    <lineage>
        <taxon>Bacteria</taxon>
        <taxon>Pseudomonadati</taxon>
        <taxon>Bacteroidota</taxon>
        <taxon>Cytophagia</taxon>
        <taxon>Cytophagales</taxon>
        <taxon>Cytophagaceae</taxon>
        <taxon>Rhabdobacter</taxon>
    </lineage>
</organism>
<dbReference type="AlphaFoldDB" id="A0A840U133"/>
<evidence type="ECO:0000313" key="1">
    <source>
        <dbReference type="EMBL" id="MBB5287457.1"/>
    </source>
</evidence>
<dbReference type="EMBL" id="JACHGF010000018">
    <property type="protein sequence ID" value="MBB5287457.1"/>
    <property type="molecule type" value="Genomic_DNA"/>
</dbReference>
<dbReference type="RefSeq" id="WP_184179656.1">
    <property type="nucleotide sequence ID" value="NZ_JACHGF010000018.1"/>
</dbReference>
<accession>A0A840U133</accession>
<reference evidence="1 2" key="1">
    <citation type="submission" date="2020-08" db="EMBL/GenBank/DDBJ databases">
        <title>Genomic Encyclopedia of Type Strains, Phase IV (KMG-IV): sequencing the most valuable type-strain genomes for metagenomic binning, comparative biology and taxonomic classification.</title>
        <authorList>
            <person name="Goeker M."/>
        </authorList>
    </citation>
    <scope>NUCLEOTIDE SEQUENCE [LARGE SCALE GENOMIC DNA]</scope>
    <source>
        <strain evidence="1 2">DSM 105074</strain>
    </source>
</reference>
<evidence type="ECO:0000313" key="2">
    <source>
        <dbReference type="Proteomes" id="UP000557307"/>
    </source>
</evidence>
<name>A0A840U133_9BACT</name>
<keyword evidence="2" id="KW-1185">Reference proteome</keyword>
<proteinExistence type="predicted"/>
<gene>
    <name evidence="1" type="ORF">HNQ92_005620</name>
</gene>
<protein>
    <submittedName>
        <fullName evidence="1">Uncharacterized protein</fullName>
    </submittedName>
</protein>